<evidence type="ECO:0000313" key="2">
    <source>
        <dbReference type="EMBL" id="SHK74963.1"/>
    </source>
</evidence>
<gene>
    <name evidence="2" type="ORF">SAMN05444266_10117</name>
</gene>
<evidence type="ECO:0000313" key="3">
    <source>
        <dbReference type="Proteomes" id="UP000184420"/>
    </source>
</evidence>
<feature type="signal peptide" evidence="1">
    <location>
        <begin position="1"/>
        <end position="19"/>
    </location>
</feature>
<evidence type="ECO:0008006" key="4">
    <source>
        <dbReference type="Google" id="ProtNLM"/>
    </source>
</evidence>
<sequence length="260" mass="29219">MKKLLVLVFAASMALLHQSCEKSMQNDPLAANNTLLNDSTGTNPPILDTACLNPDATYVDTWHYATPQLYIFKGTNYGRYDLTTHTYAGLNTIADGYKNVPFSTFDAVFVDVWSDSVPKLMIFSGNKVAKFDILNNIYEGVDSISSRYPGLPFTSVDALFVDTVTTYYNKQPQLYIFSGTQYARIDMNTNTYKGLNSNALGFENAPFYTYRAMYVDRWSFGSPQLVMFNGTQNARLTYPYYNFVSSSSNTLTYPGVPFCQ</sequence>
<dbReference type="EMBL" id="FRBL01000001">
    <property type="protein sequence ID" value="SHK74963.1"/>
    <property type="molecule type" value="Genomic_DNA"/>
</dbReference>
<reference evidence="2 3" key="1">
    <citation type="submission" date="2016-11" db="EMBL/GenBank/DDBJ databases">
        <authorList>
            <person name="Jaros S."/>
            <person name="Januszkiewicz K."/>
            <person name="Wedrychowicz H."/>
        </authorList>
    </citation>
    <scope>NUCLEOTIDE SEQUENCE [LARGE SCALE GENOMIC DNA]</scope>
    <source>
        <strain evidence="2 3">DSM 27406</strain>
    </source>
</reference>
<dbReference type="Gene3D" id="2.110.10.10">
    <property type="entry name" value="Hemopexin-like domain"/>
    <property type="match status" value="1"/>
</dbReference>
<keyword evidence="1" id="KW-0732">Signal</keyword>
<organism evidence="2 3">
    <name type="scientific">Chitinophaga jiangningensis</name>
    <dbReference type="NCBI Taxonomy" id="1419482"/>
    <lineage>
        <taxon>Bacteria</taxon>
        <taxon>Pseudomonadati</taxon>
        <taxon>Bacteroidota</taxon>
        <taxon>Chitinophagia</taxon>
        <taxon>Chitinophagales</taxon>
        <taxon>Chitinophagaceae</taxon>
        <taxon>Chitinophaga</taxon>
    </lineage>
</organism>
<dbReference type="AlphaFoldDB" id="A0A1M6V0I3"/>
<protein>
    <recommendedName>
        <fullName evidence="4">DKNYY family protein</fullName>
    </recommendedName>
</protein>
<dbReference type="RefSeq" id="WP_143159769.1">
    <property type="nucleotide sequence ID" value="NZ_FRBL01000001.1"/>
</dbReference>
<evidence type="ECO:0000256" key="1">
    <source>
        <dbReference type="SAM" id="SignalP"/>
    </source>
</evidence>
<name>A0A1M6V0I3_9BACT</name>
<proteinExistence type="predicted"/>
<dbReference type="InterPro" id="IPR036375">
    <property type="entry name" value="Hemopexin-like_dom_sf"/>
</dbReference>
<dbReference type="OrthoDB" id="9815195at2"/>
<dbReference type="SUPFAM" id="SSF50923">
    <property type="entry name" value="Hemopexin-like domain"/>
    <property type="match status" value="1"/>
</dbReference>
<feature type="chain" id="PRO_5012500419" description="DKNYY family protein" evidence="1">
    <location>
        <begin position="20"/>
        <end position="260"/>
    </location>
</feature>
<accession>A0A1M6V0I3</accession>
<keyword evidence="3" id="KW-1185">Reference proteome</keyword>
<dbReference type="Proteomes" id="UP000184420">
    <property type="component" value="Unassembled WGS sequence"/>
</dbReference>